<keyword evidence="5" id="KW-1185">Reference proteome</keyword>
<sequence length="137" mass="14935">MNGKFDTRWIAAAAAILVASSGSLGSVRAEGLTAGRLYDICHDRTSADWDRIGQWLCPSYLRGIVDGARLQAFHVTGSMETYKRVMQFCEPAGSTYDAAIGVVVKFIEARPETRPLSAAGVAYEAFSAEWPCPSERR</sequence>
<dbReference type="Pfam" id="PF18602">
    <property type="entry name" value="Rap1a"/>
    <property type="match status" value="1"/>
</dbReference>
<accession>A0A7W6AIG1</accession>
<dbReference type="RefSeq" id="WP_183507363.1">
    <property type="nucleotide sequence ID" value="NZ_BSPG01000002.1"/>
</dbReference>
<evidence type="ECO:0000313" key="5">
    <source>
        <dbReference type="Proteomes" id="UP001156881"/>
    </source>
</evidence>
<dbReference type="AlphaFoldDB" id="A0A7W6AIG1"/>
<feature type="domain" description="Rap1a immunity protein" evidence="1">
    <location>
        <begin position="33"/>
        <end position="132"/>
    </location>
</feature>
<dbReference type="Proteomes" id="UP001156881">
    <property type="component" value="Unassembled WGS sequence"/>
</dbReference>
<reference evidence="2" key="1">
    <citation type="journal article" date="2014" name="Int. J. Syst. Evol. Microbiol.">
        <title>Complete genome of a new Firmicutes species belonging to the dominant human colonic microbiota ('Ruminococcus bicirculans') reveals two chromosomes and a selective capacity to utilize plant glucans.</title>
        <authorList>
            <consortium name="NISC Comparative Sequencing Program"/>
            <person name="Wegmann U."/>
            <person name="Louis P."/>
            <person name="Goesmann A."/>
            <person name="Henrissat B."/>
            <person name="Duncan S.H."/>
            <person name="Flint H.J."/>
        </authorList>
    </citation>
    <scope>NUCLEOTIDE SEQUENCE</scope>
    <source>
        <strain evidence="2">NBRC 107710</strain>
    </source>
</reference>
<organism evidence="3 4">
    <name type="scientific">Methylobacterium brachythecii</name>
    <dbReference type="NCBI Taxonomy" id="1176177"/>
    <lineage>
        <taxon>Bacteria</taxon>
        <taxon>Pseudomonadati</taxon>
        <taxon>Pseudomonadota</taxon>
        <taxon>Alphaproteobacteria</taxon>
        <taxon>Hyphomicrobiales</taxon>
        <taxon>Methylobacteriaceae</taxon>
        <taxon>Methylobacterium</taxon>
    </lineage>
</organism>
<reference evidence="5" key="2">
    <citation type="journal article" date="2019" name="Int. J. Syst. Evol. Microbiol.">
        <title>The Global Catalogue of Microorganisms (GCM) 10K type strain sequencing project: providing services to taxonomists for standard genome sequencing and annotation.</title>
        <authorList>
            <consortium name="The Broad Institute Genomics Platform"/>
            <consortium name="The Broad Institute Genome Sequencing Center for Infectious Disease"/>
            <person name="Wu L."/>
            <person name="Ma J."/>
        </authorList>
    </citation>
    <scope>NUCLEOTIDE SEQUENCE [LARGE SCALE GENOMIC DNA]</scope>
    <source>
        <strain evidence="5">NBRC 107710</strain>
    </source>
</reference>
<reference evidence="2" key="4">
    <citation type="submission" date="2023-01" db="EMBL/GenBank/DDBJ databases">
        <title>Draft genome sequence of Methylobacterium brachythecii strain NBRC 107710.</title>
        <authorList>
            <person name="Sun Q."/>
            <person name="Mori K."/>
        </authorList>
    </citation>
    <scope>NUCLEOTIDE SEQUENCE</scope>
    <source>
        <strain evidence="2">NBRC 107710</strain>
    </source>
</reference>
<dbReference type="EMBL" id="BSPG01000002">
    <property type="protein sequence ID" value="GLS42701.1"/>
    <property type="molecule type" value="Genomic_DNA"/>
</dbReference>
<name>A0A7W6AIG1_9HYPH</name>
<evidence type="ECO:0000313" key="4">
    <source>
        <dbReference type="Proteomes" id="UP000517759"/>
    </source>
</evidence>
<evidence type="ECO:0000313" key="3">
    <source>
        <dbReference type="EMBL" id="MBB3903955.1"/>
    </source>
</evidence>
<comment type="caution">
    <text evidence="3">The sequence shown here is derived from an EMBL/GenBank/DDBJ whole genome shotgun (WGS) entry which is preliminary data.</text>
</comment>
<dbReference type="EMBL" id="JACIDN010000006">
    <property type="protein sequence ID" value="MBB3903955.1"/>
    <property type="molecule type" value="Genomic_DNA"/>
</dbReference>
<proteinExistence type="predicted"/>
<gene>
    <name evidence="2" type="ORF">GCM10007884_06860</name>
    <name evidence="3" type="ORF">GGR33_003469</name>
</gene>
<evidence type="ECO:0000313" key="2">
    <source>
        <dbReference type="EMBL" id="GLS42701.1"/>
    </source>
</evidence>
<reference evidence="3 4" key="3">
    <citation type="submission" date="2020-08" db="EMBL/GenBank/DDBJ databases">
        <title>Genomic Encyclopedia of Type Strains, Phase IV (KMG-IV): sequencing the most valuable type-strain genomes for metagenomic binning, comparative biology and taxonomic classification.</title>
        <authorList>
            <person name="Goeker M."/>
        </authorList>
    </citation>
    <scope>NUCLEOTIDE SEQUENCE [LARGE SCALE GENOMIC DNA]</scope>
    <source>
        <strain evidence="3 4">DSM 24105</strain>
    </source>
</reference>
<protein>
    <recommendedName>
        <fullName evidence="1">Rap1a immunity protein domain-containing protein</fullName>
    </recommendedName>
</protein>
<evidence type="ECO:0000259" key="1">
    <source>
        <dbReference type="Pfam" id="PF18602"/>
    </source>
</evidence>
<dbReference type="InterPro" id="IPR041238">
    <property type="entry name" value="Rap1a"/>
</dbReference>
<dbReference type="Proteomes" id="UP000517759">
    <property type="component" value="Unassembled WGS sequence"/>
</dbReference>